<evidence type="ECO:0000313" key="3">
    <source>
        <dbReference type="EMBL" id="MBC2888857.1"/>
    </source>
</evidence>
<feature type="compositionally biased region" description="Acidic residues" evidence="1">
    <location>
        <begin position="104"/>
        <end position="114"/>
    </location>
</feature>
<dbReference type="AlphaFoldDB" id="A0A842JAV2"/>
<dbReference type="Proteomes" id="UP000587396">
    <property type="component" value="Unassembled WGS sequence"/>
</dbReference>
<feature type="region of interest" description="Disordered" evidence="1">
    <location>
        <begin position="96"/>
        <end position="144"/>
    </location>
</feature>
<accession>A0A842JAV2</accession>
<dbReference type="RefSeq" id="WP_185904785.1">
    <property type="nucleotide sequence ID" value="NZ_JACMSE010000003.1"/>
</dbReference>
<keyword evidence="4" id="KW-1185">Reference proteome</keyword>
<name>A0A842JAV2_9ACTN</name>
<gene>
    <name evidence="3" type="ORF">H7313_05765</name>
</gene>
<sequence>MQYTFGNSSFLDKPFDSDDSADPMSSLANLADVMLVFACGLMMALVVFWNLDLPNITEFDQADMQQVDDVEEIVGEITSTTNPYMELGKVYQDPSSGKLYMLTETDESAEEPSEETGGTEAASSDETRGGNDGESSGAGESPLR</sequence>
<keyword evidence="2" id="KW-0812">Transmembrane</keyword>
<comment type="caution">
    <text evidence="3">The sequence shown here is derived from an EMBL/GenBank/DDBJ whole genome shotgun (WGS) entry which is preliminary data.</text>
</comment>
<protein>
    <submittedName>
        <fullName evidence="3">DUF2149 domain-containing protein</fullName>
    </submittedName>
</protein>
<organism evidence="3 4">
    <name type="scientific">Gordonibacter massiliensis</name>
    <name type="common">ex Traore et al. 2017</name>
    <dbReference type="NCBI Taxonomy" id="1841863"/>
    <lineage>
        <taxon>Bacteria</taxon>
        <taxon>Bacillati</taxon>
        <taxon>Actinomycetota</taxon>
        <taxon>Coriobacteriia</taxon>
        <taxon>Eggerthellales</taxon>
        <taxon>Eggerthellaceae</taxon>
        <taxon>Gordonibacter</taxon>
    </lineage>
</organism>
<reference evidence="3 4" key="1">
    <citation type="submission" date="2020-08" db="EMBL/GenBank/DDBJ databases">
        <authorList>
            <person name="Liu C."/>
            <person name="Sun Q."/>
        </authorList>
    </citation>
    <scope>NUCLEOTIDE SEQUENCE [LARGE SCALE GENOMIC DNA]</scope>
    <source>
        <strain evidence="3 4">N22</strain>
    </source>
</reference>
<evidence type="ECO:0000256" key="1">
    <source>
        <dbReference type="SAM" id="MobiDB-lite"/>
    </source>
</evidence>
<evidence type="ECO:0000313" key="4">
    <source>
        <dbReference type="Proteomes" id="UP000587396"/>
    </source>
</evidence>
<keyword evidence="2" id="KW-1133">Transmembrane helix</keyword>
<dbReference type="EMBL" id="JACMSE010000003">
    <property type="protein sequence ID" value="MBC2888857.1"/>
    <property type="molecule type" value="Genomic_DNA"/>
</dbReference>
<proteinExistence type="predicted"/>
<feature type="transmembrane region" description="Helical" evidence="2">
    <location>
        <begin position="33"/>
        <end position="51"/>
    </location>
</feature>
<keyword evidence="2" id="KW-0472">Membrane</keyword>
<evidence type="ECO:0000256" key="2">
    <source>
        <dbReference type="SAM" id="Phobius"/>
    </source>
</evidence>